<organism evidence="3 4">
    <name type="scientific">Clarias magur</name>
    <name type="common">Asian catfish</name>
    <name type="synonym">Macropteronotus magur</name>
    <dbReference type="NCBI Taxonomy" id="1594786"/>
    <lineage>
        <taxon>Eukaryota</taxon>
        <taxon>Metazoa</taxon>
        <taxon>Chordata</taxon>
        <taxon>Craniata</taxon>
        <taxon>Vertebrata</taxon>
        <taxon>Euteleostomi</taxon>
        <taxon>Actinopterygii</taxon>
        <taxon>Neopterygii</taxon>
        <taxon>Teleostei</taxon>
        <taxon>Ostariophysi</taxon>
        <taxon>Siluriformes</taxon>
        <taxon>Clariidae</taxon>
        <taxon>Clarias</taxon>
    </lineage>
</organism>
<keyword evidence="2" id="KW-0812">Transmembrane</keyword>
<evidence type="ECO:0000256" key="1">
    <source>
        <dbReference type="SAM" id="MobiDB-lite"/>
    </source>
</evidence>
<feature type="compositionally biased region" description="Polar residues" evidence="1">
    <location>
        <begin position="1"/>
        <end position="17"/>
    </location>
</feature>
<dbReference type="Proteomes" id="UP000727407">
    <property type="component" value="Unassembled WGS sequence"/>
</dbReference>
<keyword evidence="3" id="KW-0675">Receptor</keyword>
<reference evidence="3" key="1">
    <citation type="submission" date="2020-07" db="EMBL/GenBank/DDBJ databases">
        <title>Clarias magur genome sequencing, assembly and annotation.</title>
        <authorList>
            <person name="Kushwaha B."/>
            <person name="Kumar R."/>
            <person name="Das P."/>
            <person name="Joshi C.G."/>
            <person name="Kumar D."/>
            <person name="Nagpure N.S."/>
            <person name="Pandey M."/>
            <person name="Agarwal S."/>
            <person name="Srivastava S."/>
            <person name="Singh M."/>
            <person name="Sahoo L."/>
            <person name="Jayasankar P."/>
            <person name="Meher P.K."/>
            <person name="Koringa P.G."/>
            <person name="Iquebal M.A."/>
            <person name="Das S.P."/>
            <person name="Bit A."/>
            <person name="Patnaik S."/>
            <person name="Patel N."/>
            <person name="Shah T.M."/>
            <person name="Hinsu A."/>
            <person name="Jena J.K."/>
        </authorList>
    </citation>
    <scope>NUCLEOTIDE SEQUENCE</scope>
    <source>
        <strain evidence="3">CIFAMagur01</strain>
        <tissue evidence="3">Testis</tissue>
    </source>
</reference>
<keyword evidence="2" id="KW-0472">Membrane</keyword>
<dbReference type="AlphaFoldDB" id="A0A8J4UJD9"/>
<feature type="non-terminal residue" evidence="3">
    <location>
        <position position="1"/>
    </location>
</feature>
<evidence type="ECO:0000313" key="4">
    <source>
        <dbReference type="Proteomes" id="UP000727407"/>
    </source>
</evidence>
<feature type="region of interest" description="Disordered" evidence="1">
    <location>
        <begin position="1"/>
        <end position="21"/>
    </location>
</feature>
<protein>
    <submittedName>
        <fullName evidence="3">Putative immune-type receptor 13</fullName>
    </submittedName>
</protein>
<comment type="caution">
    <text evidence="3">The sequence shown here is derived from an EMBL/GenBank/DDBJ whole genome shotgun (WGS) entry which is preliminary data.</text>
</comment>
<proteinExistence type="predicted"/>
<evidence type="ECO:0000313" key="3">
    <source>
        <dbReference type="EMBL" id="KAF5896272.1"/>
    </source>
</evidence>
<evidence type="ECO:0000256" key="2">
    <source>
        <dbReference type="SAM" id="Phobius"/>
    </source>
</evidence>
<name>A0A8J4UJD9_CLAMG</name>
<keyword evidence="4" id="KW-1185">Reference proteome</keyword>
<keyword evidence="2" id="KW-1133">Transmembrane helix</keyword>
<feature type="transmembrane region" description="Helical" evidence="2">
    <location>
        <begin position="37"/>
        <end position="61"/>
    </location>
</feature>
<dbReference type="EMBL" id="QNUK01000283">
    <property type="protein sequence ID" value="KAF5896272.1"/>
    <property type="molecule type" value="Genomic_DNA"/>
</dbReference>
<sequence length="81" mass="8910">EHVTSASETSKPTQLDNSVVCEPTLSGNNTNINTQEITVLGLGAALGLCVLLIFGLAYFILRRRKCKKINASTENYPRMRQ</sequence>
<gene>
    <name evidence="3" type="ORF">DAT39_014026</name>
</gene>
<accession>A0A8J4UJD9</accession>
<feature type="non-terminal residue" evidence="3">
    <location>
        <position position="81"/>
    </location>
</feature>